<dbReference type="SFLD" id="SFLDS00003">
    <property type="entry name" value="Haloacid_Dehalogenase"/>
    <property type="match status" value="1"/>
</dbReference>
<dbReference type="SFLD" id="SFLDG00002">
    <property type="entry name" value="C1.7:_P-type_atpase_like"/>
    <property type="match status" value="1"/>
</dbReference>
<dbReference type="PANTHER" id="PTHR24093">
    <property type="entry name" value="CATION TRANSPORTING ATPASE"/>
    <property type="match status" value="1"/>
</dbReference>
<dbReference type="PRINTS" id="PR00119">
    <property type="entry name" value="CATATPASE"/>
</dbReference>
<feature type="transmembrane region" description="Helical" evidence="15">
    <location>
        <begin position="910"/>
        <end position="931"/>
    </location>
</feature>
<dbReference type="GO" id="GO:0012505">
    <property type="term" value="C:endomembrane system"/>
    <property type="evidence" value="ECO:0007669"/>
    <property type="project" value="UniProtKB-SubCell"/>
</dbReference>
<gene>
    <name evidence="17" type="ordered locus">Prede_0019</name>
</gene>
<keyword evidence="4" id="KW-0109">Calcium transport</keyword>
<comment type="subcellular location">
    <subcellularLocation>
        <location evidence="1">Endomembrane system</location>
        <topology evidence="1">Multi-pass membrane protein</topology>
    </subcellularLocation>
</comment>
<feature type="transmembrane region" description="Helical" evidence="15">
    <location>
        <begin position="289"/>
        <end position="311"/>
    </location>
</feature>
<dbReference type="GO" id="GO:0005524">
    <property type="term" value="F:ATP binding"/>
    <property type="evidence" value="ECO:0007669"/>
    <property type="project" value="UniProtKB-KW"/>
</dbReference>
<dbReference type="GO" id="GO:0005886">
    <property type="term" value="C:plasma membrane"/>
    <property type="evidence" value="ECO:0007669"/>
    <property type="project" value="TreeGrafter"/>
</dbReference>
<organism evidence="17 18">
    <name type="scientific">Prevotella dentalis (strain ATCC 49559 / DSM 3688 / JCM 13448 / NCTC 12043 / ES 2772)</name>
    <name type="common">Mitsuokella dentalis</name>
    <dbReference type="NCBI Taxonomy" id="908937"/>
    <lineage>
        <taxon>Bacteria</taxon>
        <taxon>Pseudomonadati</taxon>
        <taxon>Bacteroidota</taxon>
        <taxon>Bacteroidia</taxon>
        <taxon>Bacteroidales</taxon>
        <taxon>Prevotellaceae</taxon>
        <taxon>Prevotella</taxon>
    </lineage>
</organism>
<keyword evidence="7" id="KW-0547">Nucleotide-binding</keyword>
<evidence type="ECO:0000256" key="2">
    <source>
        <dbReference type="ARBA" id="ARBA00012790"/>
    </source>
</evidence>
<feature type="transmembrane region" description="Helical" evidence="15">
    <location>
        <begin position="113"/>
        <end position="131"/>
    </location>
</feature>
<evidence type="ECO:0000256" key="6">
    <source>
        <dbReference type="ARBA" id="ARBA00022723"/>
    </source>
</evidence>
<evidence type="ECO:0000256" key="10">
    <source>
        <dbReference type="ARBA" id="ARBA00022842"/>
    </source>
</evidence>
<dbReference type="InterPro" id="IPR023299">
    <property type="entry name" value="ATPase_P-typ_cyto_dom_N"/>
</dbReference>
<dbReference type="Gene3D" id="3.40.50.1000">
    <property type="entry name" value="HAD superfamily/HAD-like"/>
    <property type="match status" value="1"/>
</dbReference>
<evidence type="ECO:0000256" key="11">
    <source>
        <dbReference type="ARBA" id="ARBA00022967"/>
    </source>
</evidence>
<evidence type="ECO:0000259" key="16">
    <source>
        <dbReference type="SMART" id="SM00831"/>
    </source>
</evidence>
<feature type="transmembrane region" description="Helical" evidence="15">
    <location>
        <begin position="90"/>
        <end position="107"/>
    </location>
</feature>
<evidence type="ECO:0000313" key="17">
    <source>
        <dbReference type="EMBL" id="AGB27423.1"/>
    </source>
</evidence>
<evidence type="ECO:0000256" key="8">
    <source>
        <dbReference type="ARBA" id="ARBA00022837"/>
    </source>
</evidence>
<feature type="transmembrane region" description="Helical" evidence="15">
    <location>
        <begin position="878"/>
        <end position="898"/>
    </location>
</feature>
<dbReference type="InterPro" id="IPR006068">
    <property type="entry name" value="ATPase_P-typ_cation-transptr_C"/>
</dbReference>
<dbReference type="SFLD" id="SFLDF00027">
    <property type="entry name" value="p-type_atpase"/>
    <property type="match status" value="1"/>
</dbReference>
<dbReference type="SUPFAM" id="SSF56784">
    <property type="entry name" value="HAD-like"/>
    <property type="match status" value="1"/>
</dbReference>
<proteinExistence type="predicted"/>
<sequence>MAIMGNLANFASDSENWWRKMCINKHRRIMNHQVQNNWQDLTDEEVQDTKHGLTDTQVLESRQRHGDNVLTPPKRTSMWKLYMEKYRDPIIQILLVAAAVSLALAFIENDFVETFGILLAIVTATTVGFYFERDAASKFRLLTAINEDQPVKVRRNGRVVEIPRRDVVVGDVILVGVGDEIPADAELLECVNLQVDESSLTGEPLTTKAVFSSSFQGQNGEQQNEGTHGGATYPAHLILRSTMVMNGHGEAVVTRVGDKTEIGRVAASATETTHTKTPLSMQLDKLAKLISLIGTTVAVTAFVCFLVRDILTNPIWHGTDYFAMALVVLNYFMMAVTLIVMAVPEGLPMAVTLALALNMRRMLKSNNLVRKLHASETMGAVTVICTDKTGTLTENKMQVGSLTPISDCNPEKDYPSLNSDSLESDRIQEWLAIAIAVNTTAELDGDTPIGNPTEGALLLWLKENGYDYLKLRHKYPVQEQIAFSTEKKYMATTVSIDGRPWTFLKGAPETVLGACGLTTEARQGIDRTLSGYQRQAMRTLALAFREGTFAEPSSHADYHGQAVVAISDPVRADVPAAIAQCHRAGIKVKVVTGDTSETAIEIARQISCLESKGKENCKGRERWHITGAEFAALSDKEAYDCVEHLCVMSRARPADKQRLVQLLQKHGEVVAVTGDGTNDAPALNYAHVGLSLGSGTSVAKRASDITLLDDSFHSIASAVMWGRSLYKNIQRFLYFQLVVNLSALLLVLGGSFIGTEMPLTVTQILWVNLIMDSFAAMALASLAPSREVMLDKPRSQREFIISRPIGRGILSCGILFFAVMFVFLIWCERHGAGSIIDVHELTLFFTTFVMLQFWNLLNAKCLGSCHSALRHILRERGLLFVLLLILAGQWLIVTFGGRMFRTQPLSFGEWAGIVGLTGLFVFGGGELWHAVCRLVHRHRA</sequence>
<keyword evidence="13" id="KW-0406">Ion transport</keyword>
<dbReference type="AlphaFoldDB" id="L0J991"/>
<dbReference type="Gene3D" id="1.20.1110.10">
    <property type="entry name" value="Calcium-transporting ATPase, transmembrane domain"/>
    <property type="match status" value="1"/>
</dbReference>
<feature type="transmembrane region" description="Helical" evidence="15">
    <location>
        <begin position="732"/>
        <end position="753"/>
    </location>
</feature>
<dbReference type="GO" id="GO:0016887">
    <property type="term" value="F:ATP hydrolysis activity"/>
    <property type="evidence" value="ECO:0007669"/>
    <property type="project" value="InterPro"/>
</dbReference>
<dbReference type="EC" id="7.2.2.10" evidence="2"/>
<evidence type="ECO:0000256" key="14">
    <source>
        <dbReference type="ARBA" id="ARBA00023136"/>
    </source>
</evidence>
<dbReference type="SMART" id="SM00831">
    <property type="entry name" value="Cation_ATPase_N"/>
    <property type="match status" value="1"/>
</dbReference>
<dbReference type="Pfam" id="PF00689">
    <property type="entry name" value="Cation_ATPase_C"/>
    <property type="match status" value="1"/>
</dbReference>
<evidence type="ECO:0000256" key="5">
    <source>
        <dbReference type="ARBA" id="ARBA00022692"/>
    </source>
</evidence>
<keyword evidence="14 15" id="KW-0472">Membrane</keyword>
<keyword evidence="5 15" id="KW-0812">Transmembrane</keyword>
<evidence type="ECO:0000256" key="13">
    <source>
        <dbReference type="ARBA" id="ARBA00023065"/>
    </source>
</evidence>
<accession>L0J991</accession>
<keyword evidence="18" id="KW-1185">Reference proteome</keyword>
<dbReference type="InterPro" id="IPR059000">
    <property type="entry name" value="ATPase_P-type_domA"/>
</dbReference>
<dbReference type="PATRIC" id="fig|908937.9.peg.21"/>
<dbReference type="EMBL" id="CP003368">
    <property type="protein sequence ID" value="AGB27423.1"/>
    <property type="molecule type" value="Genomic_DNA"/>
</dbReference>
<keyword evidence="9" id="KW-0067">ATP-binding</keyword>
<dbReference type="SUPFAM" id="SSF81660">
    <property type="entry name" value="Metal cation-transporting ATPase, ATP-binding domain N"/>
    <property type="match status" value="1"/>
</dbReference>
<feature type="transmembrane region" description="Helical" evidence="15">
    <location>
        <begin position="765"/>
        <end position="784"/>
    </location>
</feature>
<evidence type="ECO:0000256" key="15">
    <source>
        <dbReference type="SAM" id="Phobius"/>
    </source>
</evidence>
<feature type="transmembrane region" description="Helical" evidence="15">
    <location>
        <begin position="805"/>
        <end position="826"/>
    </location>
</feature>
<evidence type="ECO:0000256" key="12">
    <source>
        <dbReference type="ARBA" id="ARBA00022989"/>
    </source>
</evidence>
<dbReference type="PRINTS" id="PR00121">
    <property type="entry name" value="NAKATPASE"/>
</dbReference>
<keyword evidence="8" id="KW-0106">Calcium</keyword>
<feature type="transmembrane region" description="Helical" evidence="15">
    <location>
        <begin position="331"/>
        <end position="357"/>
    </location>
</feature>
<evidence type="ECO:0000313" key="18">
    <source>
        <dbReference type="Proteomes" id="UP000010862"/>
    </source>
</evidence>
<dbReference type="PROSITE" id="PS00154">
    <property type="entry name" value="ATPASE_E1_E2"/>
    <property type="match status" value="1"/>
</dbReference>
<dbReference type="Pfam" id="PF00122">
    <property type="entry name" value="E1-E2_ATPase"/>
    <property type="match status" value="1"/>
</dbReference>
<dbReference type="InterPro" id="IPR004014">
    <property type="entry name" value="ATPase_P-typ_cation-transptr_N"/>
</dbReference>
<dbReference type="Gene3D" id="2.70.150.10">
    <property type="entry name" value="Calcium-transporting ATPase, cytoplasmic transduction domain A"/>
    <property type="match status" value="1"/>
</dbReference>
<reference evidence="18" key="1">
    <citation type="submission" date="2012-02" db="EMBL/GenBank/DDBJ databases">
        <title>Complete sequence of chromosome 1 of Prevotella dentalis DSM 3688.</title>
        <authorList>
            <person name="Lucas S."/>
            <person name="Copeland A."/>
            <person name="Lapidus A."/>
            <person name="Glavina del Rio T."/>
            <person name="Dalin E."/>
            <person name="Tice H."/>
            <person name="Bruce D."/>
            <person name="Goodwin L."/>
            <person name="Pitluck S."/>
            <person name="Peters L."/>
            <person name="Mikhailova N."/>
            <person name="Chertkov O."/>
            <person name="Kyrpides N."/>
            <person name="Mavromatis K."/>
            <person name="Ivanova N."/>
            <person name="Brettin T."/>
            <person name="Detter J.C."/>
            <person name="Han C."/>
            <person name="Larimer F."/>
            <person name="Land M."/>
            <person name="Hauser L."/>
            <person name="Markowitz V."/>
            <person name="Cheng J.-F."/>
            <person name="Hugenholtz P."/>
            <person name="Woyke T."/>
            <person name="Wu D."/>
            <person name="Gronow S."/>
            <person name="Wellnitz S."/>
            <person name="Brambilla E."/>
            <person name="Klenk H.-P."/>
            <person name="Eisen J.A."/>
        </authorList>
    </citation>
    <scope>NUCLEOTIDE SEQUENCE [LARGE SCALE GENOMIC DNA]</scope>
    <source>
        <strain evidence="18">ATCC 49559 / DSM 3688 / JCM 13448 / NCTC 12043 / ES 2772</strain>
    </source>
</reference>
<dbReference type="SUPFAM" id="SSF81665">
    <property type="entry name" value="Calcium ATPase, transmembrane domain M"/>
    <property type="match status" value="1"/>
</dbReference>
<dbReference type="Proteomes" id="UP000010862">
    <property type="component" value="Chromosome 1"/>
</dbReference>
<dbReference type="InterPro" id="IPR023298">
    <property type="entry name" value="ATPase_P-typ_TM_dom_sf"/>
</dbReference>
<evidence type="ECO:0000256" key="3">
    <source>
        <dbReference type="ARBA" id="ARBA00022448"/>
    </source>
</evidence>
<dbReference type="InterPro" id="IPR006408">
    <property type="entry name" value="P-type_ATPase_IIB"/>
</dbReference>
<dbReference type="InterPro" id="IPR023214">
    <property type="entry name" value="HAD_sf"/>
</dbReference>
<keyword evidence="12 15" id="KW-1133">Transmembrane helix</keyword>
<evidence type="ECO:0000256" key="7">
    <source>
        <dbReference type="ARBA" id="ARBA00022741"/>
    </source>
</evidence>
<dbReference type="HOGENOM" id="CLU_002360_9_0_10"/>
<dbReference type="NCBIfam" id="TIGR01494">
    <property type="entry name" value="ATPase_P-type"/>
    <property type="match status" value="2"/>
</dbReference>
<evidence type="ECO:0000256" key="9">
    <source>
        <dbReference type="ARBA" id="ARBA00022840"/>
    </source>
</evidence>
<dbReference type="InterPro" id="IPR044492">
    <property type="entry name" value="P_typ_ATPase_HD_dom"/>
</dbReference>
<dbReference type="KEGG" id="pdt:Prede_0019"/>
<dbReference type="SUPFAM" id="SSF81653">
    <property type="entry name" value="Calcium ATPase, transduction domain A"/>
    <property type="match status" value="1"/>
</dbReference>
<dbReference type="InterPro" id="IPR001757">
    <property type="entry name" value="P_typ_ATPase"/>
</dbReference>
<dbReference type="NCBIfam" id="TIGR01517">
    <property type="entry name" value="ATPase-IIB_Ca"/>
    <property type="match status" value="1"/>
</dbReference>
<feature type="domain" description="Cation-transporting P-type ATPase N-terminal" evidence="16">
    <location>
        <begin position="37"/>
        <end position="106"/>
    </location>
</feature>
<keyword evidence="6" id="KW-0479">Metal-binding</keyword>
<name>L0J991_PREDD</name>
<dbReference type="Pfam" id="PF13246">
    <property type="entry name" value="Cation_ATPase"/>
    <property type="match status" value="1"/>
</dbReference>
<protein>
    <recommendedName>
        <fullName evidence="2">P-type Ca(2+) transporter</fullName>
        <ecNumber evidence="2">7.2.2.10</ecNumber>
    </recommendedName>
</protein>
<evidence type="ECO:0000256" key="4">
    <source>
        <dbReference type="ARBA" id="ARBA00022568"/>
    </source>
</evidence>
<evidence type="ECO:0000256" key="1">
    <source>
        <dbReference type="ARBA" id="ARBA00004127"/>
    </source>
</evidence>
<dbReference type="Gene3D" id="3.40.1110.10">
    <property type="entry name" value="Calcium-transporting ATPase, cytoplasmic domain N"/>
    <property type="match status" value="1"/>
</dbReference>
<dbReference type="InterPro" id="IPR008250">
    <property type="entry name" value="ATPase_P-typ_transduc_dom_A_sf"/>
</dbReference>
<keyword evidence="3" id="KW-0813">Transport</keyword>
<dbReference type="GO" id="GO:0046872">
    <property type="term" value="F:metal ion binding"/>
    <property type="evidence" value="ECO:0007669"/>
    <property type="project" value="UniProtKB-KW"/>
</dbReference>
<dbReference type="PANTHER" id="PTHR24093:SF369">
    <property type="entry name" value="CALCIUM-TRANSPORTING ATPASE"/>
    <property type="match status" value="1"/>
</dbReference>
<dbReference type="Pfam" id="PF00690">
    <property type="entry name" value="Cation_ATPase_N"/>
    <property type="match status" value="1"/>
</dbReference>
<dbReference type="InterPro" id="IPR018303">
    <property type="entry name" value="ATPase_P-typ_P_site"/>
</dbReference>
<dbReference type="InterPro" id="IPR036412">
    <property type="entry name" value="HAD-like_sf"/>
</dbReference>
<dbReference type="GO" id="GO:0005388">
    <property type="term" value="F:P-type calcium transporter activity"/>
    <property type="evidence" value="ECO:0007669"/>
    <property type="project" value="UniProtKB-EC"/>
</dbReference>
<keyword evidence="10" id="KW-0460">Magnesium</keyword>
<feature type="transmembrane region" description="Helical" evidence="15">
    <location>
        <begin position="838"/>
        <end position="857"/>
    </location>
</feature>
<keyword evidence="11" id="KW-1278">Translocase</keyword>